<feature type="region of interest" description="Disordered" evidence="3">
    <location>
        <begin position="66"/>
        <end position="109"/>
    </location>
</feature>
<dbReference type="PANTHER" id="PTHR31234">
    <property type="entry name" value="LATE EMBRYOGENESIS ABUNDANT (LEA) HYDROXYPROLINE-RICH GLYCOPROTEIN FAMILY"/>
    <property type="match status" value="1"/>
</dbReference>
<gene>
    <name evidence="5" type="ORF">HK105_203558</name>
</gene>
<evidence type="ECO:0000313" key="5">
    <source>
        <dbReference type="EMBL" id="KAL2916779.1"/>
    </source>
</evidence>
<evidence type="ECO:0000313" key="6">
    <source>
        <dbReference type="Proteomes" id="UP001527925"/>
    </source>
</evidence>
<dbReference type="Proteomes" id="UP001527925">
    <property type="component" value="Unassembled WGS sequence"/>
</dbReference>
<protein>
    <recommendedName>
        <fullName evidence="7">Late embryogenesis abundant protein LEA-2 subgroup domain-containing protein</fullName>
    </recommendedName>
</protein>
<reference evidence="5 6" key="1">
    <citation type="submission" date="2023-09" db="EMBL/GenBank/DDBJ databases">
        <title>Pangenome analysis of Batrachochytrium dendrobatidis and related Chytrids.</title>
        <authorList>
            <person name="Yacoub M.N."/>
            <person name="Stajich J.E."/>
            <person name="James T.Y."/>
        </authorList>
    </citation>
    <scope>NUCLEOTIDE SEQUENCE [LARGE SCALE GENOMIC DNA]</scope>
    <source>
        <strain evidence="5 6">JEL0888</strain>
    </source>
</reference>
<dbReference type="PANTHER" id="PTHR31234:SF2">
    <property type="entry name" value="OS05G0199100 PROTEIN"/>
    <property type="match status" value="1"/>
</dbReference>
<keyword evidence="6" id="KW-1185">Reference proteome</keyword>
<sequence>MLRRLPAAAAPPPAAFPLAPAYPAAPASAADPYAAADPYYAAFPPPQPPLPTAVVDANGFFAVPPPQQQHPQDAVHRAHQDAAKPASPTRAFAPRAGSKSAAVAPASPSDKKLAAGLGFNPDPEPMAGNSFDLGRPRRRFPCCCCATRRQTLLCGSVSALLLIAAIVVGVLFWPRFPVLRVLDIQVVNGTNKLGPSDSGLGLNVQLGMLMSVSVVNSNKFHLKVDTIGLTAQLMYNVTQLKGVVLGPGGTPLAPKDGQGVQVGEGKRNSPITFPPGSNTTFTLNFALSYTTADDLKHDMGFAELLQGCGFLRNKLRPMTVHYKANAAVGLLKPFGFTPAFEDDIRINCPGPIFTALAAFDLPKSGIDAVAPKLTAADGTPASTSSGSSQTLGGKTKASSKLLVGPGSQSLALAQDHIDWWLPNQQ</sequence>
<proteinExistence type="predicted"/>
<comment type="caution">
    <text evidence="5">The sequence shown here is derived from an EMBL/GenBank/DDBJ whole genome shotgun (WGS) entry which is preliminary data.</text>
</comment>
<comment type="subcellular location">
    <subcellularLocation>
        <location evidence="1">Membrane</location>
    </subcellularLocation>
</comment>
<feature type="compositionally biased region" description="Basic and acidic residues" evidence="3">
    <location>
        <begin position="73"/>
        <end position="82"/>
    </location>
</feature>
<evidence type="ECO:0000256" key="4">
    <source>
        <dbReference type="SAM" id="Phobius"/>
    </source>
</evidence>
<organism evidence="5 6">
    <name type="scientific">Polyrhizophydium stewartii</name>
    <dbReference type="NCBI Taxonomy" id="2732419"/>
    <lineage>
        <taxon>Eukaryota</taxon>
        <taxon>Fungi</taxon>
        <taxon>Fungi incertae sedis</taxon>
        <taxon>Chytridiomycota</taxon>
        <taxon>Chytridiomycota incertae sedis</taxon>
        <taxon>Chytridiomycetes</taxon>
        <taxon>Rhizophydiales</taxon>
        <taxon>Rhizophydiales incertae sedis</taxon>
        <taxon>Polyrhizophydium</taxon>
    </lineage>
</organism>
<dbReference type="EMBL" id="JADGIZ020000014">
    <property type="protein sequence ID" value="KAL2916779.1"/>
    <property type="molecule type" value="Genomic_DNA"/>
</dbReference>
<evidence type="ECO:0000256" key="2">
    <source>
        <dbReference type="ARBA" id="ARBA00023136"/>
    </source>
</evidence>
<name>A0ABR4NB82_9FUNG</name>
<evidence type="ECO:0000256" key="1">
    <source>
        <dbReference type="ARBA" id="ARBA00004370"/>
    </source>
</evidence>
<accession>A0ABR4NB82</accession>
<evidence type="ECO:0000256" key="3">
    <source>
        <dbReference type="SAM" id="MobiDB-lite"/>
    </source>
</evidence>
<keyword evidence="4" id="KW-0812">Transmembrane</keyword>
<feature type="compositionally biased region" description="Low complexity" evidence="3">
    <location>
        <begin position="98"/>
        <end position="108"/>
    </location>
</feature>
<dbReference type="InterPro" id="IPR044839">
    <property type="entry name" value="NDR1-like"/>
</dbReference>
<feature type="transmembrane region" description="Helical" evidence="4">
    <location>
        <begin position="150"/>
        <end position="173"/>
    </location>
</feature>
<keyword evidence="4" id="KW-1133">Transmembrane helix</keyword>
<evidence type="ECO:0008006" key="7">
    <source>
        <dbReference type="Google" id="ProtNLM"/>
    </source>
</evidence>
<keyword evidence="2 4" id="KW-0472">Membrane</keyword>